<dbReference type="EMBL" id="JANUCQ010000002">
    <property type="protein sequence ID" value="MCS3922016.1"/>
    <property type="molecule type" value="Genomic_DNA"/>
</dbReference>
<dbReference type="Proteomes" id="UP001140258">
    <property type="component" value="Unassembled WGS sequence"/>
</dbReference>
<sequence length="132" mass="15581">MNEEEKIFREELRKHMGEKISIEDYEEIFQDENLRTTDDPICTIEYDVDTGVKEDNILEEDGKKYKVYRALGKVDKVLKKGFKLNGYGGEISYDQNTKKYIVYWEEDNEWIECDRISGLLRPCPSGILRTGR</sequence>
<dbReference type="GO" id="GO:0004519">
    <property type="term" value="F:endonuclease activity"/>
    <property type="evidence" value="ECO:0007669"/>
    <property type="project" value="UniProtKB-KW"/>
</dbReference>
<name>A0ABT2EX62_METVO</name>
<keyword evidence="1" id="KW-0378">Hydrolase</keyword>
<keyword evidence="1" id="KW-0255">Endonuclease</keyword>
<reference evidence="1" key="1">
    <citation type="submission" date="2022-08" db="EMBL/GenBank/DDBJ databases">
        <title>Genomic Encyclopedia of Type Strains, Phase V (KMG-V): Genome sequencing to study the core and pangenomes of soil and plant-associated prokaryotes.</title>
        <authorList>
            <person name="Whitman W."/>
        </authorList>
    </citation>
    <scope>NUCLEOTIDE SEQUENCE</scope>
    <source>
        <strain evidence="1">PS</strain>
    </source>
</reference>
<evidence type="ECO:0000313" key="1">
    <source>
        <dbReference type="EMBL" id="MCS3922016.1"/>
    </source>
</evidence>
<gene>
    <name evidence="1" type="ORF">M2325_000701</name>
</gene>
<comment type="caution">
    <text evidence="1">The sequence shown here is derived from an EMBL/GenBank/DDBJ whole genome shotgun (WGS) entry which is preliminary data.</text>
</comment>
<accession>A0ABT2EX62</accession>
<evidence type="ECO:0000313" key="2">
    <source>
        <dbReference type="Proteomes" id="UP001140258"/>
    </source>
</evidence>
<dbReference type="RefSeq" id="WP_259051164.1">
    <property type="nucleotide sequence ID" value="NZ_JANUCQ010000002.1"/>
</dbReference>
<keyword evidence="1" id="KW-0540">Nuclease</keyword>
<protein>
    <submittedName>
        <fullName evidence="1">tRNA splicing endonuclease</fullName>
    </submittedName>
</protein>
<keyword evidence="2" id="KW-1185">Reference proteome</keyword>
<organism evidence="1 2">
    <name type="scientific">Methanococcus voltae PS</name>
    <dbReference type="NCBI Taxonomy" id="523842"/>
    <lineage>
        <taxon>Archaea</taxon>
        <taxon>Methanobacteriati</taxon>
        <taxon>Methanobacteriota</taxon>
        <taxon>Methanomada group</taxon>
        <taxon>Methanococci</taxon>
        <taxon>Methanococcales</taxon>
        <taxon>Methanococcaceae</taxon>
        <taxon>Methanococcus</taxon>
    </lineage>
</organism>
<proteinExistence type="predicted"/>